<dbReference type="InterPro" id="IPR000182">
    <property type="entry name" value="GNAT_dom"/>
</dbReference>
<reference evidence="4" key="1">
    <citation type="submission" date="2015-09" db="EMBL/GenBank/DDBJ databases">
        <authorList>
            <consortium name="Pathogen Informatics"/>
        </authorList>
    </citation>
    <scope>NUCLEOTIDE SEQUENCE</scope>
    <source>
        <strain evidence="4">2789STDY5834896</strain>
    </source>
</reference>
<feature type="domain" description="N-acetyltransferase" evidence="3">
    <location>
        <begin position="1"/>
        <end position="173"/>
    </location>
</feature>
<dbReference type="InterPro" id="IPR050832">
    <property type="entry name" value="Bact_Acetyltransf"/>
</dbReference>
<gene>
    <name evidence="4" type="primary">ywnH_2</name>
    <name evidence="4" type="ORF">SAMEA3545359_02465</name>
</gene>
<keyword evidence="2 4" id="KW-0012">Acyltransferase</keyword>
<keyword evidence="1 4" id="KW-0808">Transferase</keyword>
<dbReference type="Gene3D" id="3.40.630.30">
    <property type="match status" value="1"/>
</dbReference>
<evidence type="ECO:0000256" key="2">
    <source>
        <dbReference type="ARBA" id="ARBA00023315"/>
    </source>
</evidence>
<dbReference type="GO" id="GO:0102971">
    <property type="term" value="F:phosphinothricin N-acetyltransferase activity"/>
    <property type="evidence" value="ECO:0007669"/>
    <property type="project" value="UniProtKB-EC"/>
</dbReference>
<dbReference type="EC" id="2.3.1.183" evidence="4"/>
<dbReference type="InterPro" id="IPR016181">
    <property type="entry name" value="Acyl_CoA_acyltransferase"/>
</dbReference>
<evidence type="ECO:0000313" key="4">
    <source>
        <dbReference type="EMBL" id="SCJ87502.1"/>
    </source>
</evidence>
<sequence>MQLRPTRKEDLDQVMGIIGQAMTYMKTAGIDQWQNGYPDRPTIEGDIATGIGYVAEDEDGSVVATVAVTFDGELSYRQIEDGAWLTDGAAYATVHRIAVRANCKGRGVSSYILAQVEAMCRQRQVGSIRVDTHRDNRSMQRLLQKNGFSRCGRIFLCGGAEDGHERIAFEKVL</sequence>
<dbReference type="PROSITE" id="PS51186">
    <property type="entry name" value="GNAT"/>
    <property type="match status" value="1"/>
</dbReference>
<dbReference type="PANTHER" id="PTHR43877">
    <property type="entry name" value="AMINOALKYLPHOSPHONATE N-ACETYLTRANSFERASE-RELATED-RELATED"/>
    <property type="match status" value="1"/>
</dbReference>
<name>A0A1C6JZH4_9FIRM</name>
<accession>A0A1C6JZH4</accession>
<dbReference type="AlphaFoldDB" id="A0A1C6JZH4"/>
<dbReference type="EMBL" id="FMHG01000002">
    <property type="protein sequence ID" value="SCJ87502.1"/>
    <property type="molecule type" value="Genomic_DNA"/>
</dbReference>
<evidence type="ECO:0000256" key="1">
    <source>
        <dbReference type="ARBA" id="ARBA00022679"/>
    </source>
</evidence>
<dbReference type="PANTHER" id="PTHR43877:SF2">
    <property type="entry name" value="AMINOALKYLPHOSPHONATE N-ACETYLTRANSFERASE-RELATED"/>
    <property type="match status" value="1"/>
</dbReference>
<protein>
    <submittedName>
        <fullName evidence="4">Putative phosphinothricin acetyltransferase YwnH</fullName>
        <ecNumber evidence="4">2.3.1.183</ecNumber>
    </submittedName>
</protein>
<dbReference type="SUPFAM" id="SSF55729">
    <property type="entry name" value="Acyl-CoA N-acyltransferases (Nat)"/>
    <property type="match status" value="1"/>
</dbReference>
<dbReference type="Pfam" id="PF00583">
    <property type="entry name" value="Acetyltransf_1"/>
    <property type="match status" value="1"/>
</dbReference>
<evidence type="ECO:0000259" key="3">
    <source>
        <dbReference type="PROSITE" id="PS51186"/>
    </source>
</evidence>
<proteinExistence type="predicted"/>
<organism evidence="4">
    <name type="scientific">uncultured Anaerotruncus sp</name>
    <dbReference type="NCBI Taxonomy" id="905011"/>
    <lineage>
        <taxon>Bacteria</taxon>
        <taxon>Bacillati</taxon>
        <taxon>Bacillota</taxon>
        <taxon>Clostridia</taxon>
        <taxon>Eubacteriales</taxon>
        <taxon>Oscillospiraceae</taxon>
        <taxon>Anaerotruncus</taxon>
        <taxon>environmental samples</taxon>
    </lineage>
</organism>
<dbReference type="CDD" id="cd04301">
    <property type="entry name" value="NAT_SF"/>
    <property type="match status" value="1"/>
</dbReference>